<evidence type="ECO:0000313" key="3">
    <source>
        <dbReference type="Proteomes" id="UP000824002"/>
    </source>
</evidence>
<feature type="transmembrane region" description="Helical" evidence="1">
    <location>
        <begin position="107"/>
        <end position="130"/>
    </location>
</feature>
<dbReference type="AlphaFoldDB" id="A0A9D1FL73"/>
<keyword evidence="1" id="KW-1133">Transmembrane helix</keyword>
<sequence length="173" mass="19038">MTLGHNARTAFKWGCYILVLLLLYGLQSSPGLLSIGGVKPVLIIPAAISVALFENEAGSGAFGLGAGLLWDLSAAKLFGFYGMVLMICCVCVALLSMYFVKVNWTNAVLMTGCAGLLCTLWNFLFYYLIWGYEDVWMCLVKLLLVLVYTIVLAAPVYFLIRLISIRFNDVVRA</sequence>
<evidence type="ECO:0008006" key="4">
    <source>
        <dbReference type="Google" id="ProtNLM"/>
    </source>
</evidence>
<feature type="transmembrane region" description="Helical" evidence="1">
    <location>
        <begin position="78"/>
        <end position="100"/>
    </location>
</feature>
<reference evidence="2" key="2">
    <citation type="journal article" date="2021" name="PeerJ">
        <title>Extensive microbial diversity within the chicken gut microbiome revealed by metagenomics and culture.</title>
        <authorList>
            <person name="Gilroy R."/>
            <person name="Ravi A."/>
            <person name="Getino M."/>
            <person name="Pursley I."/>
            <person name="Horton D.L."/>
            <person name="Alikhan N.F."/>
            <person name="Baker D."/>
            <person name="Gharbi K."/>
            <person name="Hall N."/>
            <person name="Watson M."/>
            <person name="Adriaenssens E.M."/>
            <person name="Foster-Nyarko E."/>
            <person name="Jarju S."/>
            <person name="Secka A."/>
            <person name="Antonio M."/>
            <person name="Oren A."/>
            <person name="Chaudhuri R.R."/>
            <person name="La Ragione R."/>
            <person name="Hildebrand F."/>
            <person name="Pallen M.J."/>
        </authorList>
    </citation>
    <scope>NUCLEOTIDE SEQUENCE</scope>
    <source>
        <strain evidence="2">CHK199-13235</strain>
    </source>
</reference>
<proteinExistence type="predicted"/>
<gene>
    <name evidence="2" type="ORF">IAB51_03110</name>
</gene>
<feature type="transmembrane region" description="Helical" evidence="1">
    <location>
        <begin position="142"/>
        <end position="163"/>
    </location>
</feature>
<accession>A0A9D1FL73</accession>
<reference evidence="2" key="1">
    <citation type="submission" date="2020-10" db="EMBL/GenBank/DDBJ databases">
        <authorList>
            <person name="Gilroy R."/>
        </authorList>
    </citation>
    <scope>NUCLEOTIDE SEQUENCE</scope>
    <source>
        <strain evidence="2">CHK199-13235</strain>
    </source>
</reference>
<name>A0A9D1FL73_9FIRM</name>
<evidence type="ECO:0000313" key="2">
    <source>
        <dbReference type="EMBL" id="HIS75778.1"/>
    </source>
</evidence>
<keyword evidence="1" id="KW-0812">Transmembrane</keyword>
<evidence type="ECO:0000256" key="1">
    <source>
        <dbReference type="SAM" id="Phobius"/>
    </source>
</evidence>
<protein>
    <recommendedName>
        <fullName evidence="4">Rod shape-determining protein MreD</fullName>
    </recommendedName>
</protein>
<organism evidence="2 3">
    <name type="scientific">Candidatus Merdivicinus excrementipullorum</name>
    <dbReference type="NCBI Taxonomy" id="2840867"/>
    <lineage>
        <taxon>Bacteria</taxon>
        <taxon>Bacillati</taxon>
        <taxon>Bacillota</taxon>
        <taxon>Clostridia</taxon>
        <taxon>Eubacteriales</taxon>
        <taxon>Oscillospiraceae</taxon>
        <taxon>Oscillospiraceae incertae sedis</taxon>
        <taxon>Candidatus Merdivicinus</taxon>
    </lineage>
</organism>
<keyword evidence="1" id="KW-0472">Membrane</keyword>
<dbReference type="EMBL" id="DVJP01000025">
    <property type="protein sequence ID" value="HIS75778.1"/>
    <property type="molecule type" value="Genomic_DNA"/>
</dbReference>
<dbReference type="Proteomes" id="UP000824002">
    <property type="component" value="Unassembled WGS sequence"/>
</dbReference>
<comment type="caution">
    <text evidence="2">The sequence shown here is derived from an EMBL/GenBank/DDBJ whole genome shotgun (WGS) entry which is preliminary data.</text>
</comment>